<protein>
    <submittedName>
        <fullName evidence="2">Uncharacterized protein</fullName>
    </submittedName>
</protein>
<reference evidence="3 4" key="3">
    <citation type="journal article" date="2018" name="New Phytol.">
        <title>High intraspecific genome diversity in the model arbuscular mycorrhizal symbiont Rhizophagus irregularis.</title>
        <authorList>
            <person name="Chen E.C.H."/>
            <person name="Morin E."/>
            <person name="Beaudet D."/>
            <person name="Noel J."/>
            <person name="Yildirir G."/>
            <person name="Ndikumana S."/>
            <person name="Charron P."/>
            <person name="St-Onge C."/>
            <person name="Giorgi J."/>
            <person name="Kruger M."/>
            <person name="Marton T."/>
            <person name="Ropars J."/>
            <person name="Grigoriev I.V."/>
            <person name="Hainaut M."/>
            <person name="Henrissat B."/>
            <person name="Roux C."/>
            <person name="Martin F."/>
            <person name="Corradi N."/>
        </authorList>
    </citation>
    <scope>NUCLEOTIDE SEQUENCE [LARGE SCALE GENOMIC DNA]</scope>
    <source>
        <strain evidence="4">DAOM 181602 / DAOM 197198 / MUCL 43194</strain>
        <strain evidence="3">DAOM 197198</strain>
    </source>
</reference>
<dbReference type="HOGENOM" id="CLU_3051466_0_0_1"/>
<accession>U9UXE8</accession>
<keyword evidence="1" id="KW-0175">Coiled coil</keyword>
<reference evidence="2" key="2">
    <citation type="submission" date="2013-07" db="EMBL/GenBank/DDBJ databases">
        <title>The genome of an arbuscular mycorrhizal fungus provides insights into the evolution of the oldest plant symbiosis.</title>
        <authorList>
            <consortium name="DOE Joint Genome Institute"/>
            <person name="Tisserant E."/>
            <person name="Malbreil M."/>
            <person name="Kuo A."/>
            <person name="Kohler A."/>
            <person name="Symeonidi A."/>
            <person name="Balestrini R."/>
            <person name="Charron P."/>
            <person name="Duensing N."/>
            <person name="Frei-dit-Frey N."/>
            <person name="Gianinazzi-Pearson V."/>
            <person name="Gilbert B."/>
            <person name="Handa Y."/>
            <person name="Hijri M."/>
            <person name="Kaul R."/>
            <person name="Kawaguchi M."/>
            <person name="Krajinski F."/>
            <person name="Lammers P."/>
            <person name="Lapierre D."/>
            <person name="Masclaux F.G."/>
            <person name="Murat C."/>
            <person name="Morin E."/>
            <person name="Ndikumana S."/>
            <person name="Pagni M."/>
            <person name="Petitpierre D."/>
            <person name="Requena N."/>
            <person name="Rosikiewicz P."/>
            <person name="Riley R."/>
            <person name="Saito K."/>
            <person name="San Clemente H."/>
            <person name="Shapiro H."/>
            <person name="van Tuinen D."/>
            <person name="Becard G."/>
            <person name="Bonfante P."/>
            <person name="Paszkowski U."/>
            <person name="Shachar-Hill Y."/>
            <person name="Young J.P."/>
            <person name="Sanders I.R."/>
            <person name="Henrissat B."/>
            <person name="Rensing S.A."/>
            <person name="Grigoriev I.V."/>
            <person name="Corradi N."/>
            <person name="Roux C."/>
            <person name="Martin F."/>
        </authorList>
    </citation>
    <scope>NUCLEOTIDE SEQUENCE</scope>
    <source>
        <strain evidence="2">DAOM 197198</strain>
    </source>
</reference>
<proteinExistence type="predicted"/>
<gene>
    <name evidence="3" type="ORF">GLOIN_2v1511339</name>
    <name evidence="2" type="ORF">GLOINDRAFT_342298</name>
</gene>
<sequence>MPDLKRKLAKFKSEKVELKAGLAEALRQAMEESKKRDAENAELKTRIEILGQEC</sequence>
<organism evidence="2">
    <name type="scientific">Rhizophagus irregularis (strain DAOM 181602 / DAOM 197198 / MUCL 43194)</name>
    <name type="common">Arbuscular mycorrhizal fungus</name>
    <name type="synonym">Glomus intraradices</name>
    <dbReference type="NCBI Taxonomy" id="747089"/>
    <lineage>
        <taxon>Eukaryota</taxon>
        <taxon>Fungi</taxon>
        <taxon>Fungi incertae sedis</taxon>
        <taxon>Mucoromycota</taxon>
        <taxon>Glomeromycotina</taxon>
        <taxon>Glomeromycetes</taxon>
        <taxon>Glomerales</taxon>
        <taxon>Glomeraceae</taxon>
        <taxon>Rhizophagus</taxon>
    </lineage>
</organism>
<name>U9UXE8_RHIID</name>
<evidence type="ECO:0000313" key="4">
    <source>
        <dbReference type="Proteomes" id="UP000018888"/>
    </source>
</evidence>
<feature type="coiled-coil region" evidence="1">
    <location>
        <begin position="8"/>
        <end position="46"/>
    </location>
</feature>
<dbReference type="AlphaFoldDB" id="U9UXE8"/>
<dbReference type="EMBL" id="AUPC02000013">
    <property type="protein sequence ID" value="POG81183.1"/>
    <property type="molecule type" value="Genomic_DNA"/>
</dbReference>
<dbReference type="Proteomes" id="UP000018888">
    <property type="component" value="Unassembled WGS sequence"/>
</dbReference>
<evidence type="ECO:0000313" key="3">
    <source>
        <dbReference type="EMBL" id="POG81183.1"/>
    </source>
</evidence>
<keyword evidence="4" id="KW-1185">Reference proteome</keyword>
<evidence type="ECO:0000256" key="1">
    <source>
        <dbReference type="SAM" id="Coils"/>
    </source>
</evidence>
<reference evidence="3 4" key="1">
    <citation type="journal article" date="2013" name="Proc. Natl. Acad. Sci. U.S.A.">
        <title>Genome of an arbuscular mycorrhizal fungus provides insight into the oldest plant symbiosis.</title>
        <authorList>
            <person name="Tisserant E."/>
            <person name="Malbreil M."/>
            <person name="Kuo A."/>
            <person name="Kohler A."/>
            <person name="Symeonidi A."/>
            <person name="Balestrini R."/>
            <person name="Charron P."/>
            <person name="Duensing N."/>
            <person name="Frei Dit Frey N."/>
            <person name="Gianinazzi-Pearson V."/>
            <person name="Gilbert L.B."/>
            <person name="Handa Y."/>
            <person name="Herr J.R."/>
            <person name="Hijri M."/>
            <person name="Koul R."/>
            <person name="Kawaguchi M."/>
            <person name="Krajinski F."/>
            <person name="Lammers P.J."/>
            <person name="Masclaux F.G."/>
            <person name="Murat C."/>
            <person name="Morin E."/>
            <person name="Ndikumana S."/>
            <person name="Pagni M."/>
            <person name="Petitpierre D."/>
            <person name="Requena N."/>
            <person name="Rosikiewicz P."/>
            <person name="Riley R."/>
            <person name="Saito K."/>
            <person name="San Clemente H."/>
            <person name="Shapiro H."/>
            <person name="van Tuinen D."/>
            <person name="Becard G."/>
            <person name="Bonfante P."/>
            <person name="Paszkowski U."/>
            <person name="Shachar-Hill Y.Y."/>
            <person name="Tuskan G.A."/>
            <person name="Young P.W."/>
            <person name="Sanders I.R."/>
            <person name="Henrissat B."/>
            <person name="Rensing S.A."/>
            <person name="Grigoriev I.V."/>
            <person name="Corradi N."/>
            <person name="Roux C."/>
            <person name="Martin F."/>
        </authorList>
    </citation>
    <scope>NUCLEOTIDE SEQUENCE [LARGE SCALE GENOMIC DNA]</scope>
    <source>
        <strain evidence="4">DAOM 181602 / DAOM 197198 / MUCL 43194</strain>
        <strain evidence="3">DAOM 197198</strain>
    </source>
</reference>
<dbReference type="EMBL" id="KI274925">
    <property type="protein sequence ID" value="ESA23243.1"/>
    <property type="molecule type" value="Genomic_DNA"/>
</dbReference>
<evidence type="ECO:0000313" key="2">
    <source>
        <dbReference type="EMBL" id="ESA23243.1"/>
    </source>
</evidence>